<keyword evidence="10" id="KW-1185">Reference proteome</keyword>
<keyword evidence="3 7" id="KW-0812">Transmembrane</keyword>
<comment type="caution">
    <text evidence="9">The sequence shown here is derived from an EMBL/GenBank/DDBJ whole genome shotgun (WGS) entry which is preliminary data.</text>
</comment>
<protein>
    <recommendedName>
        <fullName evidence="8">Major facilitator superfamily (MFS) profile domain-containing protein</fullName>
    </recommendedName>
</protein>
<evidence type="ECO:0000313" key="9">
    <source>
        <dbReference type="EMBL" id="CAL4154731.1"/>
    </source>
</evidence>
<evidence type="ECO:0000256" key="3">
    <source>
        <dbReference type="ARBA" id="ARBA00022692"/>
    </source>
</evidence>
<reference evidence="9 10" key="1">
    <citation type="submission" date="2024-05" db="EMBL/GenBank/DDBJ databases">
        <authorList>
            <person name="Wallberg A."/>
        </authorList>
    </citation>
    <scope>NUCLEOTIDE SEQUENCE [LARGE SCALE GENOMIC DNA]</scope>
</reference>
<dbReference type="PANTHER" id="PTHR11662:SF399">
    <property type="entry name" value="FI19708P1-RELATED"/>
    <property type="match status" value="1"/>
</dbReference>
<feature type="transmembrane region" description="Helical" evidence="7">
    <location>
        <begin position="222"/>
        <end position="243"/>
    </location>
</feature>
<keyword evidence="6 7" id="KW-0472">Membrane</keyword>
<dbReference type="InterPro" id="IPR020846">
    <property type="entry name" value="MFS_dom"/>
</dbReference>
<feature type="transmembrane region" description="Helical" evidence="7">
    <location>
        <begin position="455"/>
        <end position="474"/>
    </location>
</feature>
<accession>A0AAV2S241</accession>
<name>A0AAV2S241_MEGNR</name>
<evidence type="ECO:0000256" key="2">
    <source>
        <dbReference type="ARBA" id="ARBA00022448"/>
    </source>
</evidence>
<dbReference type="AlphaFoldDB" id="A0AAV2S241"/>
<feature type="transmembrane region" description="Helical" evidence="7">
    <location>
        <begin position="386"/>
        <end position="404"/>
    </location>
</feature>
<dbReference type="SUPFAM" id="SSF103473">
    <property type="entry name" value="MFS general substrate transporter"/>
    <property type="match status" value="1"/>
</dbReference>
<keyword evidence="5 7" id="KW-1133">Transmembrane helix</keyword>
<dbReference type="InterPro" id="IPR011701">
    <property type="entry name" value="MFS"/>
</dbReference>
<evidence type="ECO:0000256" key="4">
    <source>
        <dbReference type="ARBA" id="ARBA00022847"/>
    </source>
</evidence>
<evidence type="ECO:0000256" key="6">
    <source>
        <dbReference type="ARBA" id="ARBA00023136"/>
    </source>
</evidence>
<feature type="transmembrane region" description="Helical" evidence="7">
    <location>
        <begin position="360"/>
        <end position="380"/>
    </location>
</feature>
<dbReference type="Gene3D" id="1.20.1250.20">
    <property type="entry name" value="MFS general substrate transporter like domains"/>
    <property type="match status" value="2"/>
</dbReference>
<feature type="transmembrane region" description="Helical" evidence="7">
    <location>
        <begin position="284"/>
        <end position="305"/>
    </location>
</feature>
<dbReference type="Pfam" id="PF07690">
    <property type="entry name" value="MFS_1"/>
    <property type="match status" value="1"/>
</dbReference>
<feature type="transmembrane region" description="Helical" evidence="7">
    <location>
        <begin position="163"/>
        <end position="183"/>
    </location>
</feature>
<feature type="transmembrane region" description="Helical" evidence="7">
    <location>
        <begin position="416"/>
        <end position="435"/>
    </location>
</feature>
<evidence type="ECO:0000256" key="5">
    <source>
        <dbReference type="ARBA" id="ARBA00022989"/>
    </source>
</evidence>
<feature type="transmembrane region" description="Helical" evidence="7">
    <location>
        <begin position="41"/>
        <end position="63"/>
    </location>
</feature>
<dbReference type="InterPro" id="IPR036259">
    <property type="entry name" value="MFS_trans_sf"/>
</dbReference>
<feature type="transmembrane region" description="Helical" evidence="7">
    <location>
        <begin position="132"/>
        <end position="157"/>
    </location>
</feature>
<dbReference type="PROSITE" id="PS50850">
    <property type="entry name" value="MFS"/>
    <property type="match status" value="1"/>
</dbReference>
<proteinExistence type="predicted"/>
<keyword evidence="2" id="KW-0813">Transport</keyword>
<feature type="domain" description="Major facilitator superfamily (MFS) profile" evidence="8">
    <location>
        <begin position="40"/>
        <end position="478"/>
    </location>
</feature>
<organism evidence="9 10">
    <name type="scientific">Meganyctiphanes norvegica</name>
    <name type="common">Northern krill</name>
    <name type="synonym">Thysanopoda norvegica</name>
    <dbReference type="NCBI Taxonomy" id="48144"/>
    <lineage>
        <taxon>Eukaryota</taxon>
        <taxon>Metazoa</taxon>
        <taxon>Ecdysozoa</taxon>
        <taxon>Arthropoda</taxon>
        <taxon>Crustacea</taxon>
        <taxon>Multicrustacea</taxon>
        <taxon>Malacostraca</taxon>
        <taxon>Eumalacostraca</taxon>
        <taxon>Eucarida</taxon>
        <taxon>Euphausiacea</taxon>
        <taxon>Euphausiidae</taxon>
        <taxon>Meganyctiphanes</taxon>
    </lineage>
</organism>
<dbReference type="EMBL" id="CAXKWB010040376">
    <property type="protein sequence ID" value="CAL4154731.1"/>
    <property type="molecule type" value="Genomic_DNA"/>
</dbReference>
<dbReference type="GO" id="GO:0015293">
    <property type="term" value="F:symporter activity"/>
    <property type="evidence" value="ECO:0007669"/>
    <property type="project" value="UniProtKB-KW"/>
</dbReference>
<dbReference type="PANTHER" id="PTHR11662">
    <property type="entry name" value="SOLUTE CARRIER FAMILY 17"/>
    <property type="match status" value="1"/>
</dbReference>
<evidence type="ECO:0000256" key="7">
    <source>
        <dbReference type="SAM" id="Phobius"/>
    </source>
</evidence>
<feature type="transmembrane region" description="Helical" evidence="7">
    <location>
        <begin position="195"/>
        <end position="216"/>
    </location>
</feature>
<keyword evidence="4" id="KW-0769">Symport</keyword>
<evidence type="ECO:0000259" key="8">
    <source>
        <dbReference type="PROSITE" id="PS50850"/>
    </source>
</evidence>
<dbReference type="InterPro" id="IPR050382">
    <property type="entry name" value="MFS_Na/Anion_cotransporter"/>
</dbReference>
<dbReference type="GO" id="GO:0016020">
    <property type="term" value="C:membrane"/>
    <property type="evidence" value="ECO:0007669"/>
    <property type="project" value="UniProtKB-SubCell"/>
</dbReference>
<evidence type="ECO:0000313" key="10">
    <source>
        <dbReference type="Proteomes" id="UP001497623"/>
    </source>
</evidence>
<evidence type="ECO:0000256" key="1">
    <source>
        <dbReference type="ARBA" id="ARBA00004141"/>
    </source>
</evidence>
<gene>
    <name evidence="9" type="ORF">MNOR_LOCUS31388</name>
</gene>
<dbReference type="GO" id="GO:0006820">
    <property type="term" value="P:monoatomic anion transport"/>
    <property type="evidence" value="ECO:0007669"/>
    <property type="project" value="TreeGrafter"/>
</dbReference>
<dbReference type="FunFam" id="1.20.1250.20:FF:000003">
    <property type="entry name" value="Solute carrier family 17 member 3"/>
    <property type="match status" value="1"/>
</dbReference>
<dbReference type="FunFam" id="1.20.1250.20:FF:000423">
    <property type="entry name" value="Putative inorganic phosphate cotransporter-like Protein"/>
    <property type="match status" value="1"/>
</dbReference>
<comment type="subcellular location">
    <subcellularLocation>
        <location evidence="1">Membrane</location>
        <topology evidence="1">Multi-pass membrane protein</topology>
    </subcellularLocation>
</comment>
<dbReference type="Proteomes" id="UP001497623">
    <property type="component" value="Unassembled WGS sequence"/>
</dbReference>
<feature type="transmembrane region" description="Helical" evidence="7">
    <location>
        <begin position="325"/>
        <end position="348"/>
    </location>
</feature>
<sequence length="546" mass="60165">MNTRSYGDPSYAIFVGERRKLHQDKYYRPTLKQQGYFPVRYLVSLLAFLGLMFSTMIISNVNLTMPYMVDRNITPIEDGCVSNNSYTDIEQDAHFKWDIDSQELVLGSFFWVYYWTALPGGRLSELLGPKRLIGISMTIASVLSLLIPVAAEFSYIILIDIRILMGLLLGVIYPSMITIAANWSPPHERSTITSIIWAGGLLGLAIGFGITGPIANSIGWDSVFYIEGSVSLAWCVAWALVFADKPEHCKYISKAERIYLATTIGEQKDEQPQSIPAKSVIRCIGVWAAFISTLANVWGLSILLVDIPYYLSSMLHLNQEKSAEVFIVGLVLAIIISLISGVASDYNIRHGVLSTTATRKIANTIGHLGTSICLIIIPYVECDASAVAALVVLALGFQGLTPIGHVANLIDLAPNYAGSLAGFTTMFGVLPGFLSPLTSALLTEDMQSFDQWSKVFYITFGIYLADVLFFVIFASGEVQPWNKVAPVQEDNNQWVMTRFGSEDDPDGIVGNKAKSKGIHRSKSYGGRQVMSSFKRSFEKPGIPETY</sequence>